<dbReference type="Proteomes" id="UP000471435">
    <property type="component" value="Unassembled WGS sequence"/>
</dbReference>
<reference evidence="2 3" key="1">
    <citation type="submission" date="2019-12" db="EMBL/GenBank/DDBJ databases">
        <title>Genomic-based taxomic classification of the family Erythrobacteraceae.</title>
        <authorList>
            <person name="Xu L."/>
        </authorList>
    </citation>
    <scope>NUCLEOTIDE SEQUENCE [LARGE SCALE GENOMIC DNA]</scope>
    <source>
        <strain evidence="2 3">SW-109</strain>
    </source>
</reference>
<gene>
    <name evidence="2" type="ORF">GRI43_03545</name>
</gene>
<dbReference type="EMBL" id="WTYP01000001">
    <property type="protein sequence ID" value="MXP46468.1"/>
    <property type="molecule type" value="Genomic_DNA"/>
</dbReference>
<proteinExistence type="predicted"/>
<evidence type="ECO:0000313" key="2">
    <source>
        <dbReference type="EMBL" id="MXP46468.1"/>
    </source>
</evidence>
<evidence type="ECO:0000256" key="1">
    <source>
        <dbReference type="SAM" id="MobiDB-lite"/>
    </source>
</evidence>
<sequence length="179" mass="19248">MITSILTAVLLQSAPPAANTNPPSPPPPCASEEHGGFDFWVGTWDVYPTGSDSMVGQSRIERTHNGCAVIENWMPANGRTGSSLNHYDPASGQWHQKWVGSGGGAVEFIGGVTGGKMVLTGNWPSPQTPHQLIRMTYTANDDGSVRQFGEGSTDHGLTWSASFDFIYRPRQRGGQETSE</sequence>
<dbReference type="RefSeq" id="WP_160729696.1">
    <property type="nucleotide sequence ID" value="NZ_WTYP01000001.1"/>
</dbReference>
<evidence type="ECO:0000313" key="3">
    <source>
        <dbReference type="Proteomes" id="UP000471435"/>
    </source>
</evidence>
<keyword evidence="3" id="KW-1185">Reference proteome</keyword>
<name>A0A6I4UY06_9SPHN</name>
<evidence type="ECO:0008006" key="4">
    <source>
        <dbReference type="Google" id="ProtNLM"/>
    </source>
</evidence>
<protein>
    <recommendedName>
        <fullName evidence="4">DUF1579 domain-containing protein</fullName>
    </recommendedName>
</protein>
<organism evidence="2 3">
    <name type="scientific">Pontixanthobacter luteolus</name>
    <dbReference type="NCBI Taxonomy" id="295089"/>
    <lineage>
        <taxon>Bacteria</taxon>
        <taxon>Pseudomonadati</taxon>
        <taxon>Pseudomonadota</taxon>
        <taxon>Alphaproteobacteria</taxon>
        <taxon>Sphingomonadales</taxon>
        <taxon>Erythrobacteraceae</taxon>
        <taxon>Pontixanthobacter</taxon>
    </lineage>
</organism>
<feature type="region of interest" description="Disordered" evidence="1">
    <location>
        <begin position="14"/>
        <end position="34"/>
    </location>
</feature>
<dbReference type="OrthoDB" id="8902597at2"/>
<comment type="caution">
    <text evidence="2">The sequence shown here is derived from an EMBL/GenBank/DDBJ whole genome shotgun (WGS) entry which is preliminary data.</text>
</comment>
<dbReference type="AlphaFoldDB" id="A0A6I4UY06"/>
<accession>A0A6I4UY06</accession>